<evidence type="ECO:0000256" key="2">
    <source>
        <dbReference type="ARBA" id="ARBA00008156"/>
    </source>
</evidence>
<keyword evidence="7" id="KW-1185">Reference proteome</keyword>
<organism evidence="6 7">
    <name type="scientific">Geodia barretti</name>
    <name type="common">Barrett's horny sponge</name>
    <dbReference type="NCBI Taxonomy" id="519541"/>
    <lineage>
        <taxon>Eukaryota</taxon>
        <taxon>Metazoa</taxon>
        <taxon>Porifera</taxon>
        <taxon>Demospongiae</taxon>
        <taxon>Heteroscleromorpha</taxon>
        <taxon>Tetractinellida</taxon>
        <taxon>Astrophorina</taxon>
        <taxon>Geodiidae</taxon>
        <taxon>Geodia</taxon>
    </lineage>
</organism>
<keyword evidence="4" id="KW-0732">Signal</keyword>
<feature type="chain" id="PRO_5041294749" evidence="4">
    <location>
        <begin position="29"/>
        <end position="547"/>
    </location>
</feature>
<dbReference type="PANTHER" id="PTHR32303">
    <property type="entry name" value="QUINOPROTEIN ALCOHOL DEHYDROGENASE (CYTOCHROME C)"/>
    <property type="match status" value="1"/>
</dbReference>
<proteinExistence type="inferred from homology"/>
<sequence length="547" mass="59154">MRNMPVAMTTIAIIAAAMLPDAAAPAWAQDGAETERFDWPSHNLDLYGSRYAAIDQIDTSNAGRLELAWSVEMEREHVITQVTPIVVDGVLHFNDAAGAAFALDGATGERLWTSDFDPDSISKRVIRPRGPGYGGGRLYPFYGTTIFSIDPASGEPDPAFGDGGRIDIVAAALHYKMMAPPAYHDGTLYAGVGLSDQHIPGGLVIAADARTAEIRWVFNTIPQRPSDEGYDVARPTWGDGLRAGGGVWTVPAIDPELGLVYVNAGNPSADYDGSGRPGMNLFTNATIALRMDTGEIAWYYQAIHHEVWDIDHVTGPILFDATRDGRTVRGVGAGGKNCLMYMWDRATGKPLNPMVETAVPTETDVPGEQIWPTQPFPYTARGVPMDPFCATYPIVTDPADQQWVRQLYTPYSMTHGYIVAHGGSSWGPPSFSPRTGLLYMTGKDGSIALTVRPVGDSIEVGQGRGGMTSQVGSKRDQMPPELTLTAYEPGTDTGQFYAFDARTGEQLFEYVSDKPVRSSPMTYQVDGRQYIVVVASNEILAFALPAS</sequence>
<dbReference type="AlphaFoldDB" id="A0AA35S912"/>
<accession>A0AA35S912</accession>
<dbReference type="SUPFAM" id="SSF50998">
    <property type="entry name" value="Quinoprotein alcohol dehydrogenase-like"/>
    <property type="match status" value="1"/>
</dbReference>
<comment type="similarity">
    <text evidence="2">Belongs to the bacterial PQQ dehydrogenase family.</text>
</comment>
<name>A0AA35S912_GEOBA</name>
<keyword evidence="3" id="KW-0560">Oxidoreductase</keyword>
<dbReference type="PANTHER" id="PTHR32303:SF10">
    <property type="entry name" value="OUTER MEMBRANE PROTEIN ASSEMBLY FACTOR BAMB"/>
    <property type="match status" value="1"/>
</dbReference>
<evidence type="ECO:0000313" key="7">
    <source>
        <dbReference type="Proteomes" id="UP001174909"/>
    </source>
</evidence>
<feature type="signal peptide" evidence="4">
    <location>
        <begin position="1"/>
        <end position="28"/>
    </location>
</feature>
<dbReference type="InterPro" id="IPR011047">
    <property type="entry name" value="Quinoprotein_ADH-like_sf"/>
</dbReference>
<gene>
    <name evidence="6" type="ORF">GBAR_LOCUS14675</name>
</gene>
<comment type="cofactor">
    <cofactor evidence="1">
        <name>pyrroloquinoline quinone</name>
        <dbReference type="ChEBI" id="CHEBI:58442"/>
    </cofactor>
</comment>
<feature type="domain" description="Pyrrolo-quinoline quinone repeat" evidence="5">
    <location>
        <begin position="39"/>
        <end position="455"/>
    </location>
</feature>
<evidence type="ECO:0000259" key="5">
    <source>
        <dbReference type="Pfam" id="PF01011"/>
    </source>
</evidence>
<reference evidence="6" key="1">
    <citation type="submission" date="2023-03" db="EMBL/GenBank/DDBJ databases">
        <authorList>
            <person name="Steffen K."/>
            <person name="Cardenas P."/>
        </authorList>
    </citation>
    <scope>NUCLEOTIDE SEQUENCE</scope>
</reference>
<dbReference type="Pfam" id="PF01011">
    <property type="entry name" value="PQQ"/>
    <property type="match status" value="2"/>
</dbReference>
<dbReference type="GO" id="GO:0016491">
    <property type="term" value="F:oxidoreductase activity"/>
    <property type="evidence" value="ECO:0007669"/>
    <property type="project" value="UniProtKB-KW"/>
</dbReference>
<dbReference type="Proteomes" id="UP001174909">
    <property type="component" value="Unassembled WGS sequence"/>
</dbReference>
<protein>
    <submittedName>
        <fullName evidence="6">Quinohemoprotein alcohol dehydrogenase</fullName>
    </submittedName>
</protein>
<dbReference type="Gene3D" id="2.140.10.10">
    <property type="entry name" value="Quinoprotein alcohol dehydrogenase-like superfamily"/>
    <property type="match status" value="1"/>
</dbReference>
<dbReference type="EMBL" id="CASHTH010002149">
    <property type="protein sequence ID" value="CAI8025394.1"/>
    <property type="molecule type" value="Genomic_DNA"/>
</dbReference>
<evidence type="ECO:0000313" key="6">
    <source>
        <dbReference type="EMBL" id="CAI8025394.1"/>
    </source>
</evidence>
<evidence type="ECO:0000256" key="1">
    <source>
        <dbReference type="ARBA" id="ARBA00001931"/>
    </source>
</evidence>
<dbReference type="InterPro" id="IPR002372">
    <property type="entry name" value="PQQ_rpt_dom"/>
</dbReference>
<dbReference type="InterPro" id="IPR018391">
    <property type="entry name" value="PQQ_b-propeller_rpt"/>
</dbReference>
<comment type="caution">
    <text evidence="6">The sequence shown here is derived from an EMBL/GenBank/DDBJ whole genome shotgun (WGS) entry which is preliminary data.</text>
</comment>
<dbReference type="SMART" id="SM00564">
    <property type="entry name" value="PQQ"/>
    <property type="match status" value="3"/>
</dbReference>
<feature type="domain" description="Pyrrolo-quinoline quinone repeat" evidence="5">
    <location>
        <begin position="491"/>
        <end position="531"/>
    </location>
</feature>
<evidence type="ECO:0000256" key="3">
    <source>
        <dbReference type="ARBA" id="ARBA00023002"/>
    </source>
</evidence>
<evidence type="ECO:0000256" key="4">
    <source>
        <dbReference type="SAM" id="SignalP"/>
    </source>
</evidence>